<comment type="caution">
    <text evidence="1">The sequence shown here is derived from an EMBL/GenBank/DDBJ whole genome shotgun (WGS) entry which is preliminary data.</text>
</comment>
<dbReference type="AlphaFoldDB" id="A0A0L0ERU8"/>
<dbReference type="PATRIC" id="fig|43658.6.peg.535"/>
<evidence type="ECO:0000313" key="2">
    <source>
        <dbReference type="Proteomes" id="UP000036850"/>
    </source>
</evidence>
<dbReference type="Proteomes" id="UP000036850">
    <property type="component" value="Unassembled WGS sequence"/>
</dbReference>
<organism evidence="1 2">
    <name type="scientific">Pseudoalteromonas rubra</name>
    <dbReference type="NCBI Taxonomy" id="43658"/>
    <lineage>
        <taxon>Bacteria</taxon>
        <taxon>Pseudomonadati</taxon>
        <taxon>Pseudomonadota</taxon>
        <taxon>Gammaproteobacteria</taxon>
        <taxon>Alteromonadales</taxon>
        <taxon>Pseudoalteromonadaceae</taxon>
        <taxon>Pseudoalteromonas</taxon>
    </lineage>
</organism>
<evidence type="ECO:0000313" key="1">
    <source>
        <dbReference type="EMBL" id="KNC67139.1"/>
    </source>
</evidence>
<accession>A0A0L0ERU8</accession>
<protein>
    <submittedName>
        <fullName evidence="1">Uncharacterized protein</fullName>
    </submittedName>
</protein>
<name>A0A0L0ERU8_9GAMM</name>
<proteinExistence type="predicted"/>
<sequence>MTKMFGIVFTITSLPIMSCELDVVSILNKPVSFENKSVKVHGYYRQGALYQSMRDANNFTAKFINVTLPGEPSSQFYKECDEREVVLSGTFTSPKYPDSILWKITGFWSETGADCLSLVSSN</sequence>
<dbReference type="OrthoDB" id="9903117at2"/>
<reference evidence="2" key="1">
    <citation type="submission" date="2015-07" db="EMBL/GenBank/DDBJ databases">
        <title>Draft genome sequence of a Pseudoalteromonas rubra strain, OCN096, isolated from Kaneohe Bay, Oahu, Hawaii.</title>
        <authorList>
            <person name="Beurmann S."/>
            <person name="Ushijima B."/>
            <person name="Belcaid M."/>
            <person name="Callahan S.M."/>
            <person name="Aeby G.S."/>
        </authorList>
    </citation>
    <scope>NUCLEOTIDE SEQUENCE [LARGE SCALE GENOMIC DNA]</scope>
    <source>
        <strain evidence="2">OCN096</strain>
    </source>
</reference>
<dbReference type="EMBL" id="LFZX01000091">
    <property type="protein sequence ID" value="KNC67139.1"/>
    <property type="molecule type" value="Genomic_DNA"/>
</dbReference>
<gene>
    <name evidence="1" type="ORF">AC626_12745</name>
</gene>